<evidence type="ECO:0000256" key="4">
    <source>
        <dbReference type="ARBA" id="ARBA00022989"/>
    </source>
</evidence>
<dbReference type="EMBL" id="JAHKNI010000016">
    <property type="protein sequence ID" value="MBU3066703.1"/>
    <property type="molecule type" value="Genomic_DNA"/>
</dbReference>
<name>A0ABS6BBW1_9NOCA</name>
<evidence type="ECO:0000256" key="2">
    <source>
        <dbReference type="ARBA" id="ARBA00022475"/>
    </source>
</evidence>
<reference evidence="8 9" key="1">
    <citation type="submission" date="2021-06" db="EMBL/GenBank/DDBJ databases">
        <title>Actinomycetes sequencing.</title>
        <authorList>
            <person name="Shan Q."/>
        </authorList>
    </citation>
    <scope>NUCLEOTIDE SEQUENCE [LARGE SCALE GENOMIC DNA]</scope>
    <source>
        <strain evidence="8 9">NEAU-G5</strain>
    </source>
</reference>
<organism evidence="8 9">
    <name type="scientific">Nocardia albiluteola</name>
    <dbReference type="NCBI Taxonomy" id="2842303"/>
    <lineage>
        <taxon>Bacteria</taxon>
        <taxon>Bacillati</taxon>
        <taxon>Actinomycetota</taxon>
        <taxon>Actinomycetes</taxon>
        <taxon>Mycobacteriales</taxon>
        <taxon>Nocardiaceae</taxon>
        <taxon>Nocardia</taxon>
    </lineage>
</organism>
<sequence length="118" mass="12988">MGEIFDVSTLAKRVRLFGILEVFGWVLLFIGMYFKHGVTPSVGWPLMVFGMVHGVIFLAYAFSLLMAWREFEWPGKTIGLGLLSSVVPFCSLWFERWAIRSGQLGELSAAAAPAAAGS</sequence>
<evidence type="ECO:0000259" key="7">
    <source>
        <dbReference type="Pfam" id="PF12823"/>
    </source>
</evidence>
<feature type="domain" description="DUF3817" evidence="7">
    <location>
        <begin position="12"/>
        <end position="98"/>
    </location>
</feature>
<dbReference type="RefSeq" id="WP_215922792.1">
    <property type="nucleotide sequence ID" value="NZ_JAHKNI010000016.1"/>
</dbReference>
<keyword evidence="2" id="KW-1003">Cell membrane</keyword>
<feature type="transmembrane region" description="Helical" evidence="6">
    <location>
        <begin position="46"/>
        <end position="67"/>
    </location>
</feature>
<keyword evidence="4 6" id="KW-1133">Transmembrane helix</keyword>
<accession>A0ABS6BBW1</accession>
<comment type="subcellular location">
    <subcellularLocation>
        <location evidence="1">Cell membrane</location>
        <topology evidence="1">Multi-pass membrane protein</topology>
    </subcellularLocation>
</comment>
<evidence type="ECO:0000256" key="5">
    <source>
        <dbReference type="ARBA" id="ARBA00023136"/>
    </source>
</evidence>
<dbReference type="Proteomes" id="UP000733379">
    <property type="component" value="Unassembled WGS sequence"/>
</dbReference>
<keyword evidence="9" id="KW-1185">Reference proteome</keyword>
<evidence type="ECO:0000313" key="9">
    <source>
        <dbReference type="Proteomes" id="UP000733379"/>
    </source>
</evidence>
<feature type="transmembrane region" description="Helical" evidence="6">
    <location>
        <begin position="73"/>
        <end position="94"/>
    </location>
</feature>
<evidence type="ECO:0000256" key="3">
    <source>
        <dbReference type="ARBA" id="ARBA00022692"/>
    </source>
</evidence>
<comment type="caution">
    <text evidence="8">The sequence shown here is derived from an EMBL/GenBank/DDBJ whole genome shotgun (WGS) entry which is preliminary data.</text>
</comment>
<evidence type="ECO:0000256" key="1">
    <source>
        <dbReference type="ARBA" id="ARBA00004651"/>
    </source>
</evidence>
<dbReference type="PANTHER" id="PTHR40077:SF1">
    <property type="entry name" value="MEMBRANE PROTEIN"/>
    <property type="match status" value="1"/>
</dbReference>
<dbReference type="PANTHER" id="PTHR40077">
    <property type="entry name" value="MEMBRANE PROTEIN-RELATED"/>
    <property type="match status" value="1"/>
</dbReference>
<protein>
    <submittedName>
        <fullName evidence="8">DUF3817 domain-containing protein</fullName>
    </submittedName>
</protein>
<gene>
    <name evidence="8" type="ORF">KO481_34955</name>
</gene>
<feature type="transmembrane region" description="Helical" evidence="6">
    <location>
        <begin position="16"/>
        <end position="34"/>
    </location>
</feature>
<evidence type="ECO:0000313" key="8">
    <source>
        <dbReference type="EMBL" id="MBU3066703.1"/>
    </source>
</evidence>
<dbReference type="InterPro" id="IPR023845">
    <property type="entry name" value="DUF3817_TM"/>
</dbReference>
<keyword evidence="3 6" id="KW-0812">Transmembrane</keyword>
<proteinExistence type="predicted"/>
<evidence type="ECO:0000256" key="6">
    <source>
        <dbReference type="SAM" id="Phobius"/>
    </source>
</evidence>
<dbReference type="Pfam" id="PF12823">
    <property type="entry name" value="DUF3817"/>
    <property type="match status" value="1"/>
</dbReference>
<keyword evidence="5 6" id="KW-0472">Membrane</keyword>
<dbReference type="NCBIfam" id="TIGR03954">
    <property type="entry name" value="integ_memb_HG"/>
    <property type="match status" value="1"/>
</dbReference>